<sequence>MNQSRSSITWHKSSYSTNGGNCIEFGKGFPPAVPVRDSKRPDGPVIMFSPSAWSGLVEMARSANL</sequence>
<dbReference type="AlphaFoldDB" id="I2N2E0"/>
<organism evidence="2 3">
    <name type="scientific">Streptomyces tsukubensis (strain DSM 42081 / NBRC 108919 / NRRL 18488 / 9993)</name>
    <dbReference type="NCBI Taxonomy" id="1114943"/>
    <lineage>
        <taxon>Bacteria</taxon>
        <taxon>Bacillati</taxon>
        <taxon>Actinomycetota</taxon>
        <taxon>Actinomycetes</taxon>
        <taxon>Kitasatosporales</taxon>
        <taxon>Streptomycetaceae</taxon>
        <taxon>Streptomyces</taxon>
    </lineage>
</organism>
<feature type="domain" description="DUF397" evidence="1">
    <location>
        <begin position="9"/>
        <end position="61"/>
    </location>
</feature>
<reference evidence="2 3" key="1">
    <citation type="journal article" date="2012" name="J. Bacteriol.">
        <title>Draft genome of Streptomyces tsukubaensis NRRL 18488, the producer of the clinically important immunosuppressant tacrolimus (FK506).</title>
        <authorList>
            <person name="Barreiro C."/>
            <person name="Prieto C."/>
            <person name="Sola-Landa A."/>
            <person name="Solera E."/>
            <person name="Martinez-Castro M."/>
            <person name="Perez-Redondo R."/>
            <person name="Garcia-Estrada C."/>
            <person name="Aparicio J.F."/>
            <person name="Fernandez-Martinez L.T."/>
            <person name="Santos-Aberturas J."/>
            <person name="Salehi-Najafabadi Z."/>
            <person name="Rodriguez-Garcia A."/>
            <person name="Tauch A."/>
            <person name="Martin J.F."/>
        </authorList>
    </citation>
    <scope>NUCLEOTIDE SEQUENCE [LARGE SCALE GENOMIC DNA]</scope>
    <source>
        <strain evidence="3">DSM 42081 / NBRC 108919 / NRRL 18488 / 9993</strain>
    </source>
</reference>
<evidence type="ECO:0000313" key="3">
    <source>
        <dbReference type="Proteomes" id="UP000005940"/>
    </source>
</evidence>
<dbReference type="InterPro" id="IPR007278">
    <property type="entry name" value="DUF397"/>
</dbReference>
<accession>I2N2E0</accession>
<dbReference type="Proteomes" id="UP000005940">
    <property type="component" value="Chromosome"/>
</dbReference>
<protein>
    <submittedName>
        <fullName evidence="2">DUF397 domain-containing protein</fullName>
    </submittedName>
</protein>
<evidence type="ECO:0000259" key="1">
    <source>
        <dbReference type="Pfam" id="PF04149"/>
    </source>
</evidence>
<name>I2N2E0_STRT9</name>
<evidence type="ECO:0000313" key="2">
    <source>
        <dbReference type="EMBL" id="QKM68646.1"/>
    </source>
</evidence>
<keyword evidence="3" id="KW-1185">Reference proteome</keyword>
<dbReference type="Pfam" id="PF04149">
    <property type="entry name" value="DUF397"/>
    <property type="match status" value="1"/>
</dbReference>
<proteinExistence type="predicted"/>
<gene>
    <name evidence="2" type="ORF">STSU_017160</name>
</gene>
<dbReference type="EMBL" id="CP029159">
    <property type="protein sequence ID" value="QKM68646.1"/>
    <property type="molecule type" value="Genomic_DNA"/>
</dbReference>
<dbReference type="RefSeq" id="WP_006347950.1">
    <property type="nucleotide sequence ID" value="NZ_CP029159.1"/>
</dbReference>